<evidence type="ECO:0000313" key="2">
    <source>
        <dbReference type="EMBL" id="WIV60946.1"/>
    </source>
</evidence>
<reference evidence="2 3" key="1">
    <citation type="submission" date="2023-06" db="EMBL/GenBank/DDBJ databases">
        <authorList>
            <person name="Oyuntsetseg B."/>
            <person name="Kim S.B."/>
        </authorList>
    </citation>
    <scope>NUCLEOTIDE SEQUENCE [LARGE SCALE GENOMIC DNA]</scope>
    <source>
        <strain evidence="2 3">2-2</strain>
    </source>
</reference>
<organism evidence="2 3">
    <name type="scientific">Amycolatopsis nalaikhensis</name>
    <dbReference type="NCBI Taxonomy" id="715472"/>
    <lineage>
        <taxon>Bacteria</taxon>
        <taxon>Bacillati</taxon>
        <taxon>Actinomycetota</taxon>
        <taxon>Actinomycetes</taxon>
        <taxon>Pseudonocardiales</taxon>
        <taxon>Pseudonocardiaceae</taxon>
        <taxon>Amycolatopsis</taxon>
    </lineage>
</organism>
<dbReference type="SUPFAM" id="SSF51294">
    <property type="entry name" value="Hedgehog/intein (Hint) domain"/>
    <property type="match status" value="1"/>
</dbReference>
<dbReference type="CDD" id="cd00081">
    <property type="entry name" value="Hint"/>
    <property type="match status" value="1"/>
</dbReference>
<accession>A0ABY8XZH9</accession>
<dbReference type="Proteomes" id="UP001227101">
    <property type="component" value="Chromosome"/>
</dbReference>
<dbReference type="Gene3D" id="2.170.16.10">
    <property type="entry name" value="Hedgehog/Intein (Hint) domain"/>
    <property type="match status" value="1"/>
</dbReference>
<evidence type="ECO:0000313" key="3">
    <source>
        <dbReference type="Proteomes" id="UP001227101"/>
    </source>
</evidence>
<dbReference type="SMART" id="SM00306">
    <property type="entry name" value="HintN"/>
    <property type="match status" value="1"/>
</dbReference>
<dbReference type="RefSeq" id="WP_285458549.1">
    <property type="nucleotide sequence ID" value="NZ_CP127173.1"/>
</dbReference>
<sequence length="315" mass="32446">MEKAEKVIVDTEKVLVDAERAADAAADAERAASEVAHGAEEAKGAESGASCALHSFVAGTQILLADGSTKPIEQVANGDVVETTDPSTGAVEQHKVVGTLVHSDEEQRTEITLDSGGALVATDWHPVWVEEAGDWVAIGSLTAGEHLHSADGRSVEVKSVRHFEQAAPVYDLTVDAVHDYYVAADAVSVLVHNCGTADDDLLDFADEALSTPAAARPNVATKVTSADGRHVRFSYATDTRAGGMPSQTSRAVADAGHHGGCGEVGCAAALERDGIPLEGSTFQSVKIGGGGRGNSFPMESHGELIGPCPVSASCP</sequence>
<gene>
    <name evidence="2" type="ORF">QP939_21255</name>
</gene>
<protein>
    <submittedName>
        <fullName evidence="2">Hint domain-containing protein</fullName>
    </submittedName>
</protein>
<dbReference type="InterPro" id="IPR030934">
    <property type="entry name" value="Intein_C"/>
</dbReference>
<dbReference type="EMBL" id="CP127173">
    <property type="protein sequence ID" value="WIV60946.1"/>
    <property type="molecule type" value="Genomic_DNA"/>
</dbReference>
<dbReference type="PROSITE" id="PS50818">
    <property type="entry name" value="INTEIN_C_TER"/>
    <property type="match status" value="1"/>
</dbReference>
<dbReference type="Pfam" id="PF07591">
    <property type="entry name" value="PT-HINT"/>
    <property type="match status" value="1"/>
</dbReference>
<name>A0ABY8XZH9_9PSEU</name>
<dbReference type="InterPro" id="IPR036844">
    <property type="entry name" value="Hint_dom_sf"/>
</dbReference>
<evidence type="ECO:0000259" key="1">
    <source>
        <dbReference type="SMART" id="SM00306"/>
    </source>
</evidence>
<dbReference type="NCBIfam" id="TIGR01443">
    <property type="entry name" value="intein_Cterm"/>
    <property type="match status" value="1"/>
</dbReference>
<keyword evidence="3" id="KW-1185">Reference proteome</keyword>
<proteinExistence type="predicted"/>
<feature type="domain" description="Hint" evidence="1">
    <location>
        <begin position="53"/>
        <end position="151"/>
    </location>
</feature>
<dbReference type="InterPro" id="IPR003587">
    <property type="entry name" value="Hint_dom_N"/>
</dbReference>